<reference evidence="2 3" key="1">
    <citation type="submission" date="2014-10" db="EMBL/GenBank/DDBJ databases">
        <title>Draft genome sequence of Actinoplanes utahensis NRRL 12052.</title>
        <authorList>
            <person name="Velasco-Bucheli B."/>
            <person name="del Cerro C."/>
            <person name="Hormigo D."/>
            <person name="Garcia J.L."/>
            <person name="Acebal C."/>
            <person name="Arroyo M."/>
            <person name="de la Mata I."/>
        </authorList>
    </citation>
    <scope>NUCLEOTIDE SEQUENCE [LARGE SCALE GENOMIC DNA]</scope>
    <source>
        <strain evidence="2 3">NRRL 12052</strain>
    </source>
</reference>
<feature type="domain" description="GAF" evidence="1">
    <location>
        <begin position="25"/>
        <end position="152"/>
    </location>
</feature>
<name>A0A0A6UH08_ACTUT</name>
<dbReference type="Pfam" id="PF01590">
    <property type="entry name" value="GAF"/>
    <property type="match status" value="1"/>
</dbReference>
<dbReference type="Gene3D" id="3.30.450.40">
    <property type="match status" value="1"/>
</dbReference>
<evidence type="ECO:0000313" key="3">
    <source>
        <dbReference type="Proteomes" id="UP000054537"/>
    </source>
</evidence>
<dbReference type="PANTHER" id="PTHR43102">
    <property type="entry name" value="SLR1143 PROTEIN"/>
    <property type="match status" value="1"/>
</dbReference>
<protein>
    <recommendedName>
        <fullName evidence="1">GAF domain-containing protein</fullName>
    </recommendedName>
</protein>
<gene>
    <name evidence="2" type="ORF">MB27_34000</name>
</gene>
<dbReference type="EMBL" id="JRTT01000130">
    <property type="protein sequence ID" value="KHD73619.1"/>
    <property type="molecule type" value="Genomic_DNA"/>
</dbReference>
<dbReference type="AlphaFoldDB" id="A0A0A6UH08"/>
<dbReference type="PANTHER" id="PTHR43102:SF2">
    <property type="entry name" value="GAF DOMAIN-CONTAINING PROTEIN"/>
    <property type="match status" value="1"/>
</dbReference>
<dbReference type="eggNOG" id="COG2203">
    <property type="taxonomic scope" value="Bacteria"/>
</dbReference>
<dbReference type="SUPFAM" id="SSF55781">
    <property type="entry name" value="GAF domain-like"/>
    <property type="match status" value="1"/>
</dbReference>
<sequence>MNVINAADRIRVLATIDPDDPLLRAELDALAEDTAQRTGMPTSMASLVLGMAQHAAGSYGLTGILALAGGTPIEWALCARTVTSGKPYIIPDATRHPVESRNPLVTMGGLRAYAGYPATVAGHVVGAICVLTDTPHHFTDDQLTTLHQAADSMTDILQRHRDGK</sequence>
<accession>A0A0A6UH08</accession>
<dbReference type="InterPro" id="IPR029016">
    <property type="entry name" value="GAF-like_dom_sf"/>
</dbReference>
<proteinExistence type="predicted"/>
<dbReference type="STRING" id="1869.MB27_34000"/>
<evidence type="ECO:0000259" key="1">
    <source>
        <dbReference type="Pfam" id="PF01590"/>
    </source>
</evidence>
<dbReference type="InterPro" id="IPR003018">
    <property type="entry name" value="GAF"/>
</dbReference>
<keyword evidence="3" id="KW-1185">Reference proteome</keyword>
<organism evidence="2 3">
    <name type="scientific">Actinoplanes utahensis</name>
    <dbReference type="NCBI Taxonomy" id="1869"/>
    <lineage>
        <taxon>Bacteria</taxon>
        <taxon>Bacillati</taxon>
        <taxon>Actinomycetota</taxon>
        <taxon>Actinomycetes</taxon>
        <taxon>Micromonosporales</taxon>
        <taxon>Micromonosporaceae</taxon>
        <taxon>Actinoplanes</taxon>
    </lineage>
</organism>
<dbReference type="OrthoDB" id="9151676at2"/>
<comment type="caution">
    <text evidence="2">The sequence shown here is derived from an EMBL/GenBank/DDBJ whole genome shotgun (WGS) entry which is preliminary data.</text>
</comment>
<evidence type="ECO:0000313" key="2">
    <source>
        <dbReference type="EMBL" id="KHD73619.1"/>
    </source>
</evidence>
<dbReference type="Proteomes" id="UP000054537">
    <property type="component" value="Unassembled WGS sequence"/>
</dbReference>